<evidence type="ECO:0000256" key="6">
    <source>
        <dbReference type="ARBA" id="ARBA00023160"/>
    </source>
</evidence>
<dbReference type="GO" id="GO:0003989">
    <property type="term" value="F:acetyl-CoA carboxylase activity"/>
    <property type="evidence" value="ECO:0007669"/>
    <property type="project" value="InterPro"/>
</dbReference>
<comment type="caution">
    <text evidence="10">The sequence shown here is derived from an EMBL/GenBank/DDBJ whole genome shotgun (WGS) entry which is preliminary data.</text>
</comment>
<dbReference type="PRINTS" id="PR01071">
    <property type="entry name" value="ACOABIOTINCC"/>
</dbReference>
<dbReference type="InterPro" id="IPR011053">
    <property type="entry name" value="Single_hybrid_motif"/>
</dbReference>
<evidence type="ECO:0000256" key="2">
    <source>
        <dbReference type="ARBA" id="ARBA00017562"/>
    </source>
</evidence>
<dbReference type="Pfam" id="PF00364">
    <property type="entry name" value="Biotin_lipoyl"/>
    <property type="match status" value="1"/>
</dbReference>
<dbReference type="RefSeq" id="WP_211142366.1">
    <property type="nucleotide sequence ID" value="NZ_JAEEGB010000009.1"/>
</dbReference>
<dbReference type="Proteomes" id="UP000622687">
    <property type="component" value="Unassembled WGS sequence"/>
</dbReference>
<evidence type="ECO:0000313" key="10">
    <source>
        <dbReference type="EMBL" id="MBI6872877.1"/>
    </source>
</evidence>
<evidence type="ECO:0000256" key="7">
    <source>
        <dbReference type="ARBA" id="ARBA00023267"/>
    </source>
</evidence>
<keyword evidence="11" id="KW-1185">Reference proteome</keyword>
<dbReference type="NCBIfam" id="TIGR00531">
    <property type="entry name" value="BCCP"/>
    <property type="match status" value="1"/>
</dbReference>
<dbReference type="InterPro" id="IPR001249">
    <property type="entry name" value="AcCoA_biotinCC"/>
</dbReference>
<evidence type="ECO:0000259" key="9">
    <source>
        <dbReference type="PROSITE" id="PS50968"/>
    </source>
</evidence>
<dbReference type="PROSITE" id="PS50968">
    <property type="entry name" value="BIOTINYL_LIPOYL"/>
    <property type="match status" value="1"/>
</dbReference>
<protein>
    <recommendedName>
        <fullName evidence="2 8">Biotin carboxyl carrier protein of acetyl-CoA carboxylase</fullName>
    </recommendedName>
</protein>
<keyword evidence="3 8" id="KW-0444">Lipid biosynthesis</keyword>
<evidence type="ECO:0000313" key="11">
    <source>
        <dbReference type="Proteomes" id="UP000622687"/>
    </source>
</evidence>
<reference evidence="10" key="1">
    <citation type="submission" date="2020-12" db="EMBL/GenBank/DDBJ databases">
        <title>Clostridium thailandense sp. nov., a novel acetogenic bacterium isolated from peat land soil in Thailand.</title>
        <authorList>
            <person name="Chaikitkaew S."/>
            <person name="Birkeland N.K."/>
        </authorList>
    </citation>
    <scope>NUCLEOTIDE SEQUENCE</scope>
    <source>
        <strain evidence="10">DSM 17425</strain>
    </source>
</reference>
<dbReference type="PROSITE" id="PS00188">
    <property type="entry name" value="BIOTIN"/>
    <property type="match status" value="1"/>
</dbReference>
<evidence type="ECO:0000256" key="4">
    <source>
        <dbReference type="ARBA" id="ARBA00022832"/>
    </source>
</evidence>
<sequence>MDFKAIEEMIKTVDNSKLGYLEVNWEGISIIMRKQGEPDFHKTIITNENTEKEVSNVVEESNKAEIVAEVKEPVKVAVEEVKEEEKIKIDDENIEKVASPIVGTFYSSPSPDKPSFVKVGSKVKKGDTLCIIEAMKLMNEIQSEVDGEVVEVLVENTQMVEYGQSMFKIRVNK</sequence>
<dbReference type="PANTHER" id="PTHR45266:SF3">
    <property type="entry name" value="OXALOACETATE DECARBOXYLASE ALPHA CHAIN"/>
    <property type="match status" value="1"/>
</dbReference>
<dbReference type="InterPro" id="IPR000089">
    <property type="entry name" value="Biotin_lipoyl"/>
</dbReference>
<comment type="pathway">
    <text evidence="1 8">Lipid metabolism; fatty acid biosynthesis.</text>
</comment>
<name>A0A934M374_9CLOT</name>
<dbReference type="SUPFAM" id="SSF51230">
    <property type="entry name" value="Single hybrid motif"/>
    <property type="match status" value="1"/>
</dbReference>
<dbReference type="GO" id="GO:0009317">
    <property type="term" value="C:acetyl-CoA carboxylase complex"/>
    <property type="evidence" value="ECO:0007669"/>
    <property type="project" value="InterPro"/>
</dbReference>
<dbReference type="PANTHER" id="PTHR45266">
    <property type="entry name" value="OXALOACETATE DECARBOXYLASE ALPHA CHAIN"/>
    <property type="match status" value="1"/>
</dbReference>
<keyword evidence="5 8" id="KW-0443">Lipid metabolism</keyword>
<dbReference type="InterPro" id="IPR001882">
    <property type="entry name" value="Biotin_BS"/>
</dbReference>
<accession>A0A934M374</accession>
<keyword evidence="4 8" id="KW-0276">Fatty acid metabolism</keyword>
<feature type="domain" description="Lipoyl-binding" evidence="9">
    <location>
        <begin position="94"/>
        <end position="170"/>
    </location>
</feature>
<proteinExistence type="predicted"/>
<dbReference type="AlphaFoldDB" id="A0A934M374"/>
<dbReference type="GO" id="GO:0006633">
    <property type="term" value="P:fatty acid biosynthetic process"/>
    <property type="evidence" value="ECO:0007669"/>
    <property type="project" value="UniProtKB-KW"/>
</dbReference>
<dbReference type="InterPro" id="IPR050709">
    <property type="entry name" value="Biotin_Carboxyl_Carrier/Decarb"/>
</dbReference>
<organism evidence="10 11">
    <name type="scientific">Clostridium aciditolerans</name>
    <dbReference type="NCBI Taxonomy" id="339861"/>
    <lineage>
        <taxon>Bacteria</taxon>
        <taxon>Bacillati</taxon>
        <taxon>Bacillota</taxon>
        <taxon>Clostridia</taxon>
        <taxon>Eubacteriales</taxon>
        <taxon>Clostridiaceae</taxon>
        <taxon>Clostridium</taxon>
    </lineage>
</organism>
<dbReference type="FunFam" id="2.40.50.100:FF:000003">
    <property type="entry name" value="Acetyl-CoA carboxylase biotin carboxyl carrier protein"/>
    <property type="match status" value="1"/>
</dbReference>
<evidence type="ECO:0000256" key="8">
    <source>
        <dbReference type="RuleBase" id="RU364072"/>
    </source>
</evidence>
<evidence type="ECO:0000256" key="1">
    <source>
        <dbReference type="ARBA" id="ARBA00005194"/>
    </source>
</evidence>
<comment type="function">
    <text evidence="8">This protein is a component of the acetyl coenzyme A carboxylase complex; first, biotin carboxylase catalyzes the carboxylation of the carrier protein and then the transcarboxylase transfers the carboxyl group to form malonyl-CoA.</text>
</comment>
<dbReference type="EMBL" id="JAEEGB010000009">
    <property type="protein sequence ID" value="MBI6872877.1"/>
    <property type="molecule type" value="Genomic_DNA"/>
</dbReference>
<gene>
    <name evidence="10" type="primary">accB</name>
    <name evidence="10" type="ORF">I6U51_09190</name>
</gene>
<dbReference type="CDD" id="cd06850">
    <property type="entry name" value="biotinyl_domain"/>
    <property type="match status" value="1"/>
</dbReference>
<keyword evidence="6 8" id="KW-0275">Fatty acid biosynthesis</keyword>
<dbReference type="Gene3D" id="2.40.50.100">
    <property type="match status" value="1"/>
</dbReference>
<evidence type="ECO:0000256" key="3">
    <source>
        <dbReference type="ARBA" id="ARBA00022516"/>
    </source>
</evidence>
<keyword evidence="7 8" id="KW-0092">Biotin</keyword>
<evidence type="ECO:0000256" key="5">
    <source>
        <dbReference type="ARBA" id="ARBA00023098"/>
    </source>
</evidence>